<dbReference type="AlphaFoldDB" id="A0A5C3LQG3"/>
<gene>
    <name evidence="3" type="ORF">BDQ12DRAFT_331483</name>
</gene>
<evidence type="ECO:0000256" key="1">
    <source>
        <dbReference type="ARBA" id="ARBA00038376"/>
    </source>
</evidence>
<name>A0A5C3LQG3_9AGAR</name>
<dbReference type="PANTHER" id="PTHR43355:SF2">
    <property type="entry name" value="FLAVIN REDUCTASE (NADPH)"/>
    <property type="match status" value="1"/>
</dbReference>
<organism evidence="3 4">
    <name type="scientific">Crucibulum laeve</name>
    <dbReference type="NCBI Taxonomy" id="68775"/>
    <lineage>
        <taxon>Eukaryota</taxon>
        <taxon>Fungi</taxon>
        <taxon>Dikarya</taxon>
        <taxon>Basidiomycota</taxon>
        <taxon>Agaricomycotina</taxon>
        <taxon>Agaricomycetes</taxon>
        <taxon>Agaricomycetidae</taxon>
        <taxon>Agaricales</taxon>
        <taxon>Agaricineae</taxon>
        <taxon>Nidulariaceae</taxon>
        <taxon>Crucibulum</taxon>
    </lineage>
</organism>
<evidence type="ECO:0000259" key="2">
    <source>
        <dbReference type="Pfam" id="PF13460"/>
    </source>
</evidence>
<accession>A0A5C3LQG3</accession>
<dbReference type="GO" id="GO:0016646">
    <property type="term" value="F:oxidoreductase activity, acting on the CH-NH group of donors, NAD or NADP as acceptor"/>
    <property type="evidence" value="ECO:0007669"/>
    <property type="project" value="TreeGrafter"/>
</dbReference>
<dbReference type="Pfam" id="PF13460">
    <property type="entry name" value="NAD_binding_10"/>
    <property type="match status" value="1"/>
</dbReference>
<dbReference type="PANTHER" id="PTHR43355">
    <property type="entry name" value="FLAVIN REDUCTASE (NADPH)"/>
    <property type="match status" value="1"/>
</dbReference>
<dbReference type="InterPro" id="IPR036291">
    <property type="entry name" value="NAD(P)-bd_dom_sf"/>
</dbReference>
<dbReference type="Proteomes" id="UP000308652">
    <property type="component" value="Unassembled WGS sequence"/>
</dbReference>
<dbReference type="SUPFAM" id="SSF51735">
    <property type="entry name" value="NAD(P)-binding Rossmann-fold domains"/>
    <property type="match status" value="1"/>
</dbReference>
<evidence type="ECO:0000313" key="4">
    <source>
        <dbReference type="Proteomes" id="UP000308652"/>
    </source>
</evidence>
<sequence length="220" mass="23360">MSTRILILGGTGPAGILLIREALDAYKHATLVVYARSPEKIPEDLASNPAVVIVKGQLDDADSLAKALEGVDIVVSALGPGVGHPANTPLAKGYTLLIDLMHKQGVKRLIALGTASIKDPHDKFSLAYQTLIAGVATLARTAYKDIVAVGKVIRNEGADLEWTIVRVPILTNKDTREVVSGYVGDGKMGTILARKAYAAFSIGEIEKKEWVKKAPLISNA</sequence>
<dbReference type="OrthoDB" id="10254221at2759"/>
<evidence type="ECO:0000313" key="3">
    <source>
        <dbReference type="EMBL" id="TFK34827.1"/>
    </source>
</evidence>
<dbReference type="Gene3D" id="3.40.50.720">
    <property type="entry name" value="NAD(P)-binding Rossmann-like Domain"/>
    <property type="match status" value="1"/>
</dbReference>
<proteinExistence type="inferred from homology"/>
<dbReference type="InterPro" id="IPR016040">
    <property type="entry name" value="NAD(P)-bd_dom"/>
</dbReference>
<comment type="similarity">
    <text evidence="1">Belongs to the avfA family.</text>
</comment>
<protein>
    <submittedName>
        <fullName evidence="3">NAD-binding protein</fullName>
    </submittedName>
</protein>
<dbReference type="STRING" id="68775.A0A5C3LQG3"/>
<dbReference type="InterPro" id="IPR051606">
    <property type="entry name" value="Polyketide_Oxido-like"/>
</dbReference>
<keyword evidence="4" id="KW-1185">Reference proteome</keyword>
<dbReference type="EMBL" id="ML213627">
    <property type="protein sequence ID" value="TFK34827.1"/>
    <property type="molecule type" value="Genomic_DNA"/>
</dbReference>
<feature type="domain" description="NAD(P)-binding" evidence="2">
    <location>
        <begin position="9"/>
        <end position="202"/>
    </location>
</feature>
<reference evidence="3 4" key="1">
    <citation type="journal article" date="2019" name="Nat. Ecol. Evol.">
        <title>Megaphylogeny resolves global patterns of mushroom evolution.</title>
        <authorList>
            <person name="Varga T."/>
            <person name="Krizsan K."/>
            <person name="Foldi C."/>
            <person name="Dima B."/>
            <person name="Sanchez-Garcia M."/>
            <person name="Sanchez-Ramirez S."/>
            <person name="Szollosi G.J."/>
            <person name="Szarkandi J.G."/>
            <person name="Papp V."/>
            <person name="Albert L."/>
            <person name="Andreopoulos W."/>
            <person name="Angelini C."/>
            <person name="Antonin V."/>
            <person name="Barry K.W."/>
            <person name="Bougher N.L."/>
            <person name="Buchanan P."/>
            <person name="Buyck B."/>
            <person name="Bense V."/>
            <person name="Catcheside P."/>
            <person name="Chovatia M."/>
            <person name="Cooper J."/>
            <person name="Damon W."/>
            <person name="Desjardin D."/>
            <person name="Finy P."/>
            <person name="Geml J."/>
            <person name="Haridas S."/>
            <person name="Hughes K."/>
            <person name="Justo A."/>
            <person name="Karasinski D."/>
            <person name="Kautmanova I."/>
            <person name="Kiss B."/>
            <person name="Kocsube S."/>
            <person name="Kotiranta H."/>
            <person name="LaButti K.M."/>
            <person name="Lechner B.E."/>
            <person name="Liimatainen K."/>
            <person name="Lipzen A."/>
            <person name="Lukacs Z."/>
            <person name="Mihaltcheva S."/>
            <person name="Morgado L.N."/>
            <person name="Niskanen T."/>
            <person name="Noordeloos M.E."/>
            <person name="Ohm R.A."/>
            <person name="Ortiz-Santana B."/>
            <person name="Ovrebo C."/>
            <person name="Racz N."/>
            <person name="Riley R."/>
            <person name="Savchenko A."/>
            <person name="Shiryaev A."/>
            <person name="Soop K."/>
            <person name="Spirin V."/>
            <person name="Szebenyi C."/>
            <person name="Tomsovsky M."/>
            <person name="Tulloss R.E."/>
            <person name="Uehling J."/>
            <person name="Grigoriev I.V."/>
            <person name="Vagvolgyi C."/>
            <person name="Papp T."/>
            <person name="Martin F.M."/>
            <person name="Miettinen O."/>
            <person name="Hibbett D.S."/>
            <person name="Nagy L.G."/>
        </authorList>
    </citation>
    <scope>NUCLEOTIDE SEQUENCE [LARGE SCALE GENOMIC DNA]</scope>
    <source>
        <strain evidence="3 4">CBS 166.37</strain>
    </source>
</reference>